<sequence>MTVRAAAPAGLALAVLLLTAASGGTANADEARWTIAPSAGPAAGDGRPCVYAEGAPGTVLEDTVTVTNPTREPLDVTLRGADADKAGEGGKGGQSGEVGAGGKGGQSGEAEKDDKAETAEDTSAWITFADRTVRVPARTRADIPFTVSVPRDATPGDHPGAVVARADGRESAVAVRLRVSGPTLSALTVEHVHVVRGGGAGGGTSIAYEVVNRGNTTLHPRLTVKADGVLGTVLDKRPRALPVDVPPGRRVRLTEPWPHAPALDAVDVKVTVTAGGGAADSATVDARFVPWGAVGGALAALAATGCVTAWYVRRRRRPAET</sequence>
<accession>A0ABT3U4B2</accession>
<feature type="compositionally biased region" description="Gly residues" evidence="1">
    <location>
        <begin position="89"/>
        <end position="107"/>
    </location>
</feature>
<name>A0ABT3U4B2_9ACTN</name>
<dbReference type="Proteomes" id="UP001163064">
    <property type="component" value="Unassembled WGS sequence"/>
</dbReference>
<comment type="caution">
    <text evidence="4">The sequence shown here is derived from an EMBL/GenBank/DDBJ whole genome shotgun (WGS) entry which is preliminary data.</text>
</comment>
<evidence type="ECO:0000256" key="2">
    <source>
        <dbReference type="SAM" id="Phobius"/>
    </source>
</evidence>
<keyword evidence="5" id="KW-1185">Reference proteome</keyword>
<dbReference type="EMBL" id="JAPHNL010000310">
    <property type="protein sequence ID" value="MCX3063402.1"/>
    <property type="molecule type" value="Genomic_DNA"/>
</dbReference>
<dbReference type="RefSeq" id="WP_266604301.1">
    <property type="nucleotide sequence ID" value="NZ_JAPHNL010000310.1"/>
</dbReference>
<reference evidence="4" key="1">
    <citation type="submission" date="2022-10" db="EMBL/GenBank/DDBJ databases">
        <title>Streptomyces beihaiensis sp. nov., a chitin degrading actinobacterium, isolated from shrimp pond soil.</title>
        <authorList>
            <person name="Xie J."/>
            <person name="Shen N."/>
        </authorList>
    </citation>
    <scope>NUCLEOTIDE SEQUENCE</scope>
    <source>
        <strain evidence="4">GXMU-J5</strain>
    </source>
</reference>
<proteinExistence type="predicted"/>
<keyword evidence="3" id="KW-0732">Signal</keyword>
<keyword evidence="2" id="KW-0812">Transmembrane</keyword>
<feature type="transmembrane region" description="Helical" evidence="2">
    <location>
        <begin position="288"/>
        <end position="312"/>
    </location>
</feature>
<protein>
    <recommendedName>
        <fullName evidence="6">DUF916 domain-containing protein</fullName>
    </recommendedName>
</protein>
<evidence type="ECO:0000256" key="1">
    <source>
        <dbReference type="SAM" id="MobiDB-lite"/>
    </source>
</evidence>
<feature type="chain" id="PRO_5047136898" description="DUF916 domain-containing protein" evidence="3">
    <location>
        <begin position="29"/>
        <end position="321"/>
    </location>
</feature>
<gene>
    <name evidence="4" type="ORF">OFY01_27310</name>
</gene>
<keyword evidence="2" id="KW-1133">Transmembrane helix</keyword>
<feature type="compositionally biased region" description="Basic and acidic residues" evidence="1">
    <location>
        <begin position="109"/>
        <end position="118"/>
    </location>
</feature>
<organism evidence="4 5">
    <name type="scientific">Streptomyces beihaiensis</name>
    <dbReference type="NCBI Taxonomy" id="2984495"/>
    <lineage>
        <taxon>Bacteria</taxon>
        <taxon>Bacillati</taxon>
        <taxon>Actinomycetota</taxon>
        <taxon>Actinomycetes</taxon>
        <taxon>Kitasatosporales</taxon>
        <taxon>Streptomycetaceae</taxon>
        <taxon>Streptomyces</taxon>
    </lineage>
</organism>
<evidence type="ECO:0000313" key="5">
    <source>
        <dbReference type="Proteomes" id="UP001163064"/>
    </source>
</evidence>
<evidence type="ECO:0000256" key="3">
    <source>
        <dbReference type="SAM" id="SignalP"/>
    </source>
</evidence>
<keyword evidence="2" id="KW-0472">Membrane</keyword>
<evidence type="ECO:0008006" key="6">
    <source>
        <dbReference type="Google" id="ProtNLM"/>
    </source>
</evidence>
<feature type="signal peptide" evidence="3">
    <location>
        <begin position="1"/>
        <end position="28"/>
    </location>
</feature>
<evidence type="ECO:0000313" key="4">
    <source>
        <dbReference type="EMBL" id="MCX3063402.1"/>
    </source>
</evidence>
<feature type="region of interest" description="Disordered" evidence="1">
    <location>
        <begin position="68"/>
        <end position="122"/>
    </location>
</feature>